<evidence type="ECO:0000256" key="8">
    <source>
        <dbReference type="SAM" id="Phobius"/>
    </source>
</evidence>
<gene>
    <name evidence="10" type="ORF">NMN56_024085</name>
</gene>
<keyword evidence="4 10" id="KW-0808">Transferase</keyword>
<evidence type="ECO:0000313" key="10">
    <source>
        <dbReference type="EMBL" id="MDJ1134982.1"/>
    </source>
</evidence>
<dbReference type="EC" id="2.4.-.-" evidence="10"/>
<dbReference type="InterPro" id="IPR029044">
    <property type="entry name" value="Nucleotide-diphossugar_trans"/>
</dbReference>
<keyword evidence="7 8" id="KW-0472">Membrane</keyword>
<dbReference type="Pfam" id="PF00535">
    <property type="entry name" value="Glycos_transf_2"/>
    <property type="match status" value="1"/>
</dbReference>
<evidence type="ECO:0000256" key="2">
    <source>
        <dbReference type="ARBA" id="ARBA00006739"/>
    </source>
</evidence>
<reference evidence="10 11" key="1">
    <citation type="submission" date="2023-05" db="EMBL/GenBank/DDBJ databases">
        <title>Streptantibioticus silvisoli sp. nov., acidotolerant actinomycetes 1 from pine litter.</title>
        <authorList>
            <person name="Swiecimska M."/>
            <person name="Golinska P."/>
            <person name="Sangal V."/>
            <person name="Wachnowicz B."/>
            <person name="Goodfellow M."/>
        </authorList>
    </citation>
    <scope>NUCLEOTIDE SEQUENCE [LARGE SCALE GENOMIC DNA]</scope>
    <source>
        <strain evidence="10 11">DSM 42109</strain>
    </source>
</reference>
<dbReference type="PANTHER" id="PTHR48090">
    <property type="entry name" value="UNDECAPRENYL-PHOSPHATE 4-DEOXY-4-FORMAMIDO-L-ARABINOSE TRANSFERASE-RELATED"/>
    <property type="match status" value="1"/>
</dbReference>
<evidence type="ECO:0000256" key="3">
    <source>
        <dbReference type="ARBA" id="ARBA00022676"/>
    </source>
</evidence>
<keyword evidence="3 10" id="KW-0328">Glycosyltransferase</keyword>
<sequence>MNPIQENAENDVAGIMEPRLESPDALRRSLVIGNYALGLSDLSTAEQLSGIPGPEIIRVLREGAVRNGVQERGHHAPEEAGAPLLSVVVPVFNNATTLGELCARLRAELAKLGTFEIVFVDDGSSDGSAELLYGLAEAHPAAVRLLRLSRNFGQQAAISAGLDASRGSAVVIMDADLQDPPELIAEMVRQWRAGNDAVCTVRRNRKEGVVKRACYSVFYRCFRYLAEMDVPLDSGEFSLLDRKVVDTLCAMPERSRFLRGLRSWSGFRQTSIAYDRPARPSGESQYTVRRLFRLATDGLLAFSSVPLRISSLLGLLSSALGMALLCVIVVARLTTASLPLGWTSNLAVLLLVSGAQLATVGMLGAYVSRIYAEVKNRPLYIVMDRR</sequence>
<evidence type="ECO:0000256" key="6">
    <source>
        <dbReference type="ARBA" id="ARBA00022989"/>
    </source>
</evidence>
<dbReference type="RefSeq" id="WP_274041407.1">
    <property type="nucleotide sequence ID" value="NZ_JANCPR020000025.1"/>
</dbReference>
<dbReference type="SUPFAM" id="SSF53448">
    <property type="entry name" value="Nucleotide-diphospho-sugar transferases"/>
    <property type="match status" value="1"/>
</dbReference>
<comment type="subcellular location">
    <subcellularLocation>
        <location evidence="1">Membrane</location>
        <topology evidence="1">Multi-pass membrane protein</topology>
    </subcellularLocation>
</comment>
<dbReference type="Proteomes" id="UP001214441">
    <property type="component" value="Unassembled WGS sequence"/>
</dbReference>
<evidence type="ECO:0000313" key="11">
    <source>
        <dbReference type="Proteomes" id="UP001214441"/>
    </source>
</evidence>
<evidence type="ECO:0000256" key="4">
    <source>
        <dbReference type="ARBA" id="ARBA00022679"/>
    </source>
</evidence>
<organism evidence="10 11">
    <name type="scientific">Streptomyces iconiensis</name>
    <dbReference type="NCBI Taxonomy" id="1384038"/>
    <lineage>
        <taxon>Bacteria</taxon>
        <taxon>Bacillati</taxon>
        <taxon>Actinomycetota</taxon>
        <taxon>Actinomycetes</taxon>
        <taxon>Kitasatosporales</taxon>
        <taxon>Streptomycetaceae</taxon>
        <taxon>Streptomyces</taxon>
    </lineage>
</organism>
<dbReference type="GO" id="GO:0016757">
    <property type="term" value="F:glycosyltransferase activity"/>
    <property type="evidence" value="ECO:0007669"/>
    <property type="project" value="UniProtKB-KW"/>
</dbReference>
<keyword evidence="11" id="KW-1185">Reference proteome</keyword>
<evidence type="ECO:0000256" key="7">
    <source>
        <dbReference type="ARBA" id="ARBA00023136"/>
    </source>
</evidence>
<dbReference type="CDD" id="cd04187">
    <property type="entry name" value="DPM1_like_bac"/>
    <property type="match status" value="1"/>
</dbReference>
<protein>
    <submittedName>
        <fullName evidence="10">Glycosyltransferase family 2 protein</fullName>
        <ecNumber evidence="10">2.4.-.-</ecNumber>
    </submittedName>
</protein>
<proteinExistence type="inferred from homology"/>
<dbReference type="EMBL" id="JANCPR020000025">
    <property type="protein sequence ID" value="MDJ1134982.1"/>
    <property type="molecule type" value="Genomic_DNA"/>
</dbReference>
<accession>A0ABT7A1N0</accession>
<evidence type="ECO:0000256" key="1">
    <source>
        <dbReference type="ARBA" id="ARBA00004141"/>
    </source>
</evidence>
<comment type="similarity">
    <text evidence="2">Belongs to the glycosyltransferase 2 family.</text>
</comment>
<evidence type="ECO:0000259" key="9">
    <source>
        <dbReference type="Pfam" id="PF00535"/>
    </source>
</evidence>
<comment type="caution">
    <text evidence="10">The sequence shown here is derived from an EMBL/GenBank/DDBJ whole genome shotgun (WGS) entry which is preliminary data.</text>
</comment>
<evidence type="ECO:0000256" key="5">
    <source>
        <dbReference type="ARBA" id="ARBA00022692"/>
    </source>
</evidence>
<name>A0ABT7A1N0_9ACTN</name>
<dbReference type="InterPro" id="IPR050256">
    <property type="entry name" value="Glycosyltransferase_2"/>
</dbReference>
<dbReference type="Gene3D" id="3.90.550.10">
    <property type="entry name" value="Spore Coat Polysaccharide Biosynthesis Protein SpsA, Chain A"/>
    <property type="match status" value="1"/>
</dbReference>
<feature type="transmembrane region" description="Helical" evidence="8">
    <location>
        <begin position="346"/>
        <end position="367"/>
    </location>
</feature>
<dbReference type="InterPro" id="IPR001173">
    <property type="entry name" value="Glyco_trans_2-like"/>
</dbReference>
<feature type="transmembrane region" description="Helical" evidence="8">
    <location>
        <begin position="312"/>
        <end position="334"/>
    </location>
</feature>
<feature type="domain" description="Glycosyltransferase 2-like" evidence="9">
    <location>
        <begin position="86"/>
        <end position="215"/>
    </location>
</feature>
<dbReference type="PANTHER" id="PTHR48090:SF1">
    <property type="entry name" value="PROPHAGE BACTOPRENOL GLUCOSYL TRANSFERASE HOMOLOG"/>
    <property type="match status" value="1"/>
</dbReference>
<keyword evidence="5 8" id="KW-0812">Transmembrane</keyword>
<keyword evidence="6 8" id="KW-1133">Transmembrane helix</keyword>